<organism evidence="1 2">
    <name type="scientific">Heracleum sosnowskyi</name>
    <dbReference type="NCBI Taxonomy" id="360622"/>
    <lineage>
        <taxon>Eukaryota</taxon>
        <taxon>Viridiplantae</taxon>
        <taxon>Streptophyta</taxon>
        <taxon>Embryophyta</taxon>
        <taxon>Tracheophyta</taxon>
        <taxon>Spermatophyta</taxon>
        <taxon>Magnoliopsida</taxon>
        <taxon>eudicotyledons</taxon>
        <taxon>Gunneridae</taxon>
        <taxon>Pentapetalae</taxon>
        <taxon>asterids</taxon>
        <taxon>campanulids</taxon>
        <taxon>Apiales</taxon>
        <taxon>Apiaceae</taxon>
        <taxon>Apioideae</taxon>
        <taxon>apioid superclade</taxon>
        <taxon>Tordylieae</taxon>
        <taxon>Tordyliinae</taxon>
        <taxon>Heracleum</taxon>
    </lineage>
</organism>
<name>A0AAD8JDH1_9APIA</name>
<gene>
    <name evidence="1" type="ORF">POM88_001689</name>
</gene>
<keyword evidence="2" id="KW-1185">Reference proteome</keyword>
<accession>A0AAD8JDH1</accession>
<dbReference type="EMBL" id="JAUIZM010000001">
    <property type="protein sequence ID" value="KAK1402084.1"/>
    <property type="molecule type" value="Genomic_DNA"/>
</dbReference>
<comment type="caution">
    <text evidence="1">The sequence shown here is derived from an EMBL/GenBank/DDBJ whole genome shotgun (WGS) entry which is preliminary data.</text>
</comment>
<dbReference type="AlphaFoldDB" id="A0AAD8JDH1"/>
<reference evidence="1" key="2">
    <citation type="submission" date="2023-05" db="EMBL/GenBank/DDBJ databases">
        <authorList>
            <person name="Schelkunov M.I."/>
        </authorList>
    </citation>
    <scope>NUCLEOTIDE SEQUENCE</scope>
    <source>
        <strain evidence="1">Hsosn_3</strain>
        <tissue evidence="1">Leaf</tissue>
    </source>
</reference>
<sequence>MAFGFLDHPRIMSHVCASKPYSRGKEVMQPYLAPDPDFPKALRTSRFTYIWEYGCTGPTKSYVALSFFRIPGDFFYTSENRPRISGPIKDASYADEKAEDGGLMRRYFNAKYLYTKHFLVSNSENHVTAGGIVNCFL</sequence>
<dbReference type="Proteomes" id="UP001237642">
    <property type="component" value="Unassembled WGS sequence"/>
</dbReference>
<proteinExistence type="predicted"/>
<evidence type="ECO:0000313" key="1">
    <source>
        <dbReference type="EMBL" id="KAK1402084.1"/>
    </source>
</evidence>
<protein>
    <submittedName>
        <fullName evidence="1">Uncharacterized protein</fullName>
    </submittedName>
</protein>
<reference evidence="1" key="1">
    <citation type="submission" date="2023-02" db="EMBL/GenBank/DDBJ databases">
        <title>Genome of toxic invasive species Heracleum sosnowskyi carries increased number of genes despite the absence of recent whole-genome duplications.</title>
        <authorList>
            <person name="Schelkunov M."/>
            <person name="Shtratnikova V."/>
            <person name="Makarenko M."/>
            <person name="Klepikova A."/>
            <person name="Omelchenko D."/>
            <person name="Novikova G."/>
            <person name="Obukhova E."/>
            <person name="Bogdanov V."/>
            <person name="Penin A."/>
            <person name="Logacheva M."/>
        </authorList>
    </citation>
    <scope>NUCLEOTIDE SEQUENCE</scope>
    <source>
        <strain evidence="1">Hsosn_3</strain>
        <tissue evidence="1">Leaf</tissue>
    </source>
</reference>
<evidence type="ECO:0000313" key="2">
    <source>
        <dbReference type="Proteomes" id="UP001237642"/>
    </source>
</evidence>